<evidence type="ECO:0000256" key="5">
    <source>
        <dbReference type="ARBA" id="ARBA00023136"/>
    </source>
</evidence>
<comment type="similarity">
    <text evidence="7">Belongs to the YfgM family.</text>
</comment>
<keyword evidence="3 9" id="KW-0812">Transmembrane</keyword>
<evidence type="ECO:0000313" key="12">
    <source>
        <dbReference type="Proteomes" id="UP001239019"/>
    </source>
</evidence>
<feature type="transmembrane region" description="Helical" evidence="9">
    <location>
        <begin position="20"/>
        <end position="40"/>
    </location>
</feature>
<dbReference type="Gene3D" id="1.25.40.10">
    <property type="entry name" value="Tetratricopeptide repeat domain"/>
    <property type="match status" value="1"/>
</dbReference>
<evidence type="ECO:0000256" key="2">
    <source>
        <dbReference type="ARBA" id="ARBA00022475"/>
    </source>
</evidence>
<evidence type="ECO:0000256" key="8">
    <source>
        <dbReference type="ARBA" id="ARBA00024235"/>
    </source>
</evidence>
<comment type="subcellular location">
    <subcellularLocation>
        <location evidence="1">Cell membrane</location>
        <topology evidence="1">Single-pass type II membrane protein</topology>
    </subcellularLocation>
</comment>
<evidence type="ECO:0000256" key="6">
    <source>
        <dbReference type="ARBA" id="ARBA00023186"/>
    </source>
</evidence>
<keyword evidence="4 9" id="KW-1133">Transmembrane helix</keyword>
<organism evidence="11 12">
    <name type="scientific">Natronospira bacteriovora</name>
    <dbReference type="NCBI Taxonomy" id="3069753"/>
    <lineage>
        <taxon>Bacteria</taxon>
        <taxon>Pseudomonadati</taxon>
        <taxon>Pseudomonadota</taxon>
        <taxon>Gammaproteobacteria</taxon>
        <taxon>Natronospirales</taxon>
        <taxon>Natronospiraceae</taxon>
        <taxon>Natronospira</taxon>
    </lineage>
</organism>
<keyword evidence="6" id="KW-0143">Chaperone</keyword>
<keyword evidence="12" id="KW-1185">Reference proteome</keyword>
<dbReference type="EMBL" id="JAVDDT010000001">
    <property type="protein sequence ID" value="MDQ2068711.1"/>
    <property type="molecule type" value="Genomic_DNA"/>
</dbReference>
<gene>
    <name evidence="11" type="ORF">RBH19_02335</name>
</gene>
<keyword evidence="2" id="KW-1003">Cell membrane</keyword>
<comment type="caution">
    <text evidence="11">The sequence shown here is derived from an EMBL/GenBank/DDBJ whole genome shotgun (WGS) entry which is preliminary data.</text>
</comment>
<evidence type="ECO:0000256" key="1">
    <source>
        <dbReference type="ARBA" id="ARBA00004401"/>
    </source>
</evidence>
<dbReference type="Pfam" id="PF09976">
    <property type="entry name" value="TPR_21"/>
    <property type="match status" value="1"/>
</dbReference>
<dbReference type="InterPro" id="IPR018704">
    <property type="entry name" value="SecYEG/CpoB_TPR"/>
</dbReference>
<dbReference type="InterPro" id="IPR026039">
    <property type="entry name" value="YfgM"/>
</dbReference>
<keyword evidence="5 9" id="KW-0472">Membrane</keyword>
<accession>A0ABU0W3W5</accession>
<evidence type="ECO:0000313" key="11">
    <source>
        <dbReference type="EMBL" id="MDQ2068711.1"/>
    </source>
</evidence>
<sequence length="210" mass="23173">MFSSDEEALEAVKSWWKENGGYIIAGLVIGIALIAGWRFWQASLESEAREASGLYQRVAVAAQAGDREQVMGFTEQLQNDFRRSAYASQASLRVASMAVQNSELDVAGEQLRWVIDNTRDRELEKLARVRLARVLVAGDRPDEALAVLDIPEPGRFGPLFDELRGDAHYAKGDRSAARAAYGRALAADDEQFAASSALDMKYHDLAGYED</sequence>
<evidence type="ECO:0000256" key="7">
    <source>
        <dbReference type="ARBA" id="ARBA00024197"/>
    </source>
</evidence>
<dbReference type="PANTHER" id="PTHR38035:SF1">
    <property type="entry name" value="ANCILLARY SECYEG TRANSLOCON SUBUNIT"/>
    <property type="match status" value="1"/>
</dbReference>
<evidence type="ECO:0000256" key="9">
    <source>
        <dbReference type="SAM" id="Phobius"/>
    </source>
</evidence>
<evidence type="ECO:0000259" key="10">
    <source>
        <dbReference type="Pfam" id="PF09976"/>
    </source>
</evidence>
<evidence type="ECO:0000256" key="4">
    <source>
        <dbReference type="ARBA" id="ARBA00022989"/>
    </source>
</evidence>
<name>A0ABU0W3W5_9GAMM</name>
<evidence type="ECO:0000256" key="3">
    <source>
        <dbReference type="ARBA" id="ARBA00022692"/>
    </source>
</evidence>
<proteinExistence type="inferred from homology"/>
<dbReference type="Proteomes" id="UP001239019">
    <property type="component" value="Unassembled WGS sequence"/>
</dbReference>
<reference evidence="11 12" key="1">
    <citation type="submission" date="2023-08" db="EMBL/GenBank/DDBJ databases">
        <title>Whole-genome sequencing of halo(alkali)philic microorganisms from hypersaline lakes.</title>
        <authorList>
            <person name="Sorokin D.Y."/>
            <person name="Abbas B."/>
            <person name="Merkel A.Y."/>
        </authorList>
    </citation>
    <scope>NUCLEOTIDE SEQUENCE [LARGE SCALE GENOMIC DNA]</scope>
    <source>
        <strain evidence="11 12">AB-CW4</strain>
    </source>
</reference>
<dbReference type="InterPro" id="IPR011990">
    <property type="entry name" value="TPR-like_helical_dom_sf"/>
</dbReference>
<protein>
    <recommendedName>
        <fullName evidence="8">Ancillary SecYEG translocon subunit</fullName>
    </recommendedName>
</protein>
<dbReference type="RefSeq" id="WP_306727190.1">
    <property type="nucleotide sequence ID" value="NZ_JAVDDT010000001.1"/>
</dbReference>
<dbReference type="PANTHER" id="PTHR38035">
    <property type="entry name" value="UPF0070 PROTEIN YFGM"/>
    <property type="match status" value="1"/>
</dbReference>
<feature type="domain" description="Ancillary SecYEG translocon subunit/Cell division coordinator CpoB TPR" evidence="10">
    <location>
        <begin position="13"/>
        <end position="206"/>
    </location>
</feature>
<dbReference type="PIRSF" id="PIRSF006170">
    <property type="entry name" value="YfgM"/>
    <property type="match status" value="1"/>
</dbReference>